<name>A0AAW4VXC5_9FIRM</name>
<keyword evidence="4" id="KW-1185">Reference proteome</keyword>
<feature type="transmembrane region" description="Helical" evidence="1">
    <location>
        <begin position="7"/>
        <end position="24"/>
    </location>
</feature>
<dbReference type="AlphaFoldDB" id="A0AAW4VXC5"/>
<dbReference type="Proteomes" id="UP001298753">
    <property type="component" value="Unassembled WGS sequence"/>
</dbReference>
<evidence type="ECO:0000313" key="4">
    <source>
        <dbReference type="Proteomes" id="UP001298753"/>
    </source>
</evidence>
<feature type="transmembrane region" description="Helical" evidence="1">
    <location>
        <begin position="153"/>
        <end position="170"/>
    </location>
</feature>
<feature type="transmembrane region" description="Helical" evidence="1">
    <location>
        <begin position="36"/>
        <end position="54"/>
    </location>
</feature>
<dbReference type="Pfam" id="PF02517">
    <property type="entry name" value="Rce1-like"/>
    <property type="match status" value="1"/>
</dbReference>
<feature type="transmembrane region" description="Helical" evidence="1">
    <location>
        <begin position="277"/>
        <end position="295"/>
    </location>
</feature>
<keyword evidence="3" id="KW-0482">Metalloprotease</keyword>
<feature type="transmembrane region" description="Helical" evidence="1">
    <location>
        <begin position="122"/>
        <end position="141"/>
    </location>
</feature>
<keyword evidence="1" id="KW-1133">Transmembrane helix</keyword>
<feature type="transmembrane region" description="Helical" evidence="1">
    <location>
        <begin position="223"/>
        <end position="245"/>
    </location>
</feature>
<accession>A0AAW4VXC5</accession>
<protein>
    <submittedName>
        <fullName evidence="3">CPBP family intramembrane metalloprotease</fullName>
    </submittedName>
</protein>
<gene>
    <name evidence="3" type="ORF">LKD22_01265</name>
</gene>
<evidence type="ECO:0000313" key="3">
    <source>
        <dbReference type="EMBL" id="MCC2175768.1"/>
    </source>
</evidence>
<reference evidence="3 4" key="1">
    <citation type="submission" date="2021-10" db="EMBL/GenBank/DDBJ databases">
        <title>Anaerobic single-cell dispensing facilitates the cultivation of human gut bacteria.</title>
        <authorList>
            <person name="Afrizal A."/>
        </authorList>
    </citation>
    <scope>NUCLEOTIDE SEQUENCE [LARGE SCALE GENOMIC DNA]</scope>
    <source>
        <strain evidence="3 4">CLA-AA-H270</strain>
    </source>
</reference>
<evidence type="ECO:0000256" key="1">
    <source>
        <dbReference type="SAM" id="Phobius"/>
    </source>
</evidence>
<evidence type="ECO:0000259" key="2">
    <source>
        <dbReference type="Pfam" id="PF02517"/>
    </source>
</evidence>
<keyword evidence="1" id="KW-0812">Transmembrane</keyword>
<feature type="transmembrane region" description="Helical" evidence="1">
    <location>
        <begin position="75"/>
        <end position="96"/>
    </location>
</feature>
<comment type="caution">
    <text evidence="3">The sequence shown here is derived from an EMBL/GenBank/DDBJ whole genome shotgun (WGS) entry which is preliminary data.</text>
</comment>
<dbReference type="GeneID" id="98660214"/>
<dbReference type="RefSeq" id="WP_227599998.1">
    <property type="nucleotide sequence ID" value="NZ_DBGBNA010000016.1"/>
</dbReference>
<dbReference type="GO" id="GO:0008237">
    <property type="term" value="F:metallopeptidase activity"/>
    <property type="evidence" value="ECO:0007669"/>
    <property type="project" value="UniProtKB-KW"/>
</dbReference>
<dbReference type="InterPro" id="IPR003675">
    <property type="entry name" value="Rce1/LyrA-like_dom"/>
</dbReference>
<keyword evidence="3" id="KW-0378">Hydrolase</keyword>
<organism evidence="3 4">
    <name type="scientific">Agathobaculum butyriciproducens</name>
    <dbReference type="NCBI Taxonomy" id="1628085"/>
    <lineage>
        <taxon>Bacteria</taxon>
        <taxon>Bacillati</taxon>
        <taxon>Bacillota</taxon>
        <taxon>Clostridia</taxon>
        <taxon>Eubacteriales</taxon>
        <taxon>Butyricicoccaceae</taxon>
        <taxon>Agathobaculum</taxon>
    </lineage>
</organism>
<keyword evidence="3" id="KW-0645">Protease</keyword>
<sequence length="296" mass="32493">MNQDKRTLLPGLSLFVCFCLLTGMEKLITHFNLPPSLMALGEIVCFGLALAMALPGMDRERFKQRLAFKMPRKGGWLLILFMGAATAFAALSLNMLEYRLLAHTGLRLTIASLPMPLGGMSFAWRLLIGVVIAALVEEIYLRGALFSVYGEEVGTSACLLFGGIVFALLHGSPLDLAAGFCAGLAFTYLTYVFDTVWAAVLSHAAAAFVTVVMQWIADTYAPFGIWNILLPLTVLFFLLFVFLTLDTLGKMLARGSIPHFEVSAGWYDLWLLVKEPGFIVFALAFAGKIILNYWIG</sequence>
<feature type="transmembrane region" description="Helical" evidence="1">
    <location>
        <begin position="200"/>
        <end position="217"/>
    </location>
</feature>
<proteinExistence type="predicted"/>
<feature type="domain" description="CAAX prenyl protease 2/Lysostaphin resistance protein A-like" evidence="2">
    <location>
        <begin position="121"/>
        <end position="208"/>
    </location>
</feature>
<keyword evidence="1" id="KW-0472">Membrane</keyword>
<dbReference type="GO" id="GO:0080120">
    <property type="term" value="P:CAAX-box protein maturation"/>
    <property type="evidence" value="ECO:0007669"/>
    <property type="project" value="UniProtKB-ARBA"/>
</dbReference>
<dbReference type="GO" id="GO:0004175">
    <property type="term" value="F:endopeptidase activity"/>
    <property type="evidence" value="ECO:0007669"/>
    <property type="project" value="UniProtKB-ARBA"/>
</dbReference>
<dbReference type="EMBL" id="JAJEPX010000001">
    <property type="protein sequence ID" value="MCC2175768.1"/>
    <property type="molecule type" value="Genomic_DNA"/>
</dbReference>